<organism evidence="11 12">
    <name type="scientific">Actinoplanes digitatis</name>
    <dbReference type="NCBI Taxonomy" id="1868"/>
    <lineage>
        <taxon>Bacteria</taxon>
        <taxon>Bacillati</taxon>
        <taxon>Actinomycetota</taxon>
        <taxon>Actinomycetes</taxon>
        <taxon>Micromonosporales</taxon>
        <taxon>Micromonosporaceae</taxon>
        <taxon>Actinoplanes</taxon>
    </lineage>
</organism>
<evidence type="ECO:0000256" key="4">
    <source>
        <dbReference type="ARBA" id="ARBA00022676"/>
    </source>
</evidence>
<evidence type="ECO:0000256" key="7">
    <source>
        <dbReference type="ARBA" id="ARBA00023277"/>
    </source>
</evidence>
<dbReference type="PIRSF" id="PIRSF000460">
    <property type="entry name" value="Pprylas_GlgP"/>
    <property type="match status" value="1"/>
</dbReference>
<comment type="catalytic activity">
    <reaction evidence="1 10">
        <text>[(1-&gt;4)-alpha-D-glucosyl](n) + phosphate = [(1-&gt;4)-alpha-D-glucosyl](n-1) + alpha-D-glucose 1-phosphate</text>
        <dbReference type="Rhea" id="RHEA:41732"/>
        <dbReference type="Rhea" id="RHEA-COMP:9584"/>
        <dbReference type="Rhea" id="RHEA-COMP:9586"/>
        <dbReference type="ChEBI" id="CHEBI:15444"/>
        <dbReference type="ChEBI" id="CHEBI:43474"/>
        <dbReference type="ChEBI" id="CHEBI:58601"/>
        <dbReference type="EC" id="2.4.1.1"/>
    </reaction>
</comment>
<reference evidence="11 12" key="1">
    <citation type="submission" date="2020-08" db="EMBL/GenBank/DDBJ databases">
        <title>Sequencing the genomes of 1000 actinobacteria strains.</title>
        <authorList>
            <person name="Klenk H.-P."/>
        </authorList>
    </citation>
    <scope>NUCLEOTIDE SEQUENCE [LARGE SCALE GENOMIC DNA]</scope>
    <source>
        <strain evidence="11 12">DSM 43149</strain>
    </source>
</reference>
<dbReference type="Proteomes" id="UP000578112">
    <property type="component" value="Unassembled WGS sequence"/>
</dbReference>
<dbReference type="InterPro" id="IPR011833">
    <property type="entry name" value="Glycg_phsphrylas"/>
</dbReference>
<keyword evidence="4 10" id="KW-0328">Glycosyltransferase</keyword>
<evidence type="ECO:0000256" key="2">
    <source>
        <dbReference type="ARBA" id="ARBA00001933"/>
    </source>
</evidence>
<evidence type="ECO:0000256" key="1">
    <source>
        <dbReference type="ARBA" id="ARBA00001275"/>
    </source>
</evidence>
<dbReference type="CDD" id="cd04300">
    <property type="entry name" value="GT35_Glycogen_Phosphorylase"/>
    <property type="match status" value="1"/>
</dbReference>
<comment type="similarity">
    <text evidence="3 10">Belongs to the glycogen phosphorylase family.</text>
</comment>
<evidence type="ECO:0000256" key="6">
    <source>
        <dbReference type="ARBA" id="ARBA00022898"/>
    </source>
</evidence>
<gene>
    <name evidence="11" type="ORF">BJ971_003288</name>
</gene>
<dbReference type="EC" id="2.4.1.1" evidence="10"/>
<sequence length="808" mass="91277">MTYATTHSGTTPGDFGRELLSNLYYQRGTTLESASAQDAYHSLALTVRNRLVDRYIRTAAAHYQENPRFIYYLSAEYMLGRQLDQNLLYSGTQECAHSALAALGLSGDELDALDVEPGLGNGGLGRLAACLLDAMATQDIPAVGYGIRYDYGIFQQEFQDGAQVEHPDDWTFYGNPWEFHASDDQQKVGFYGHTEALDGVRRKWVPGEIVLGEPSHMLVPGYGTTTVNIIRLWKARASPQSFNLSHFGAGQYGEAVEEIVRSENISKVLYPDDSTELGRELRLKQQHFLVTCALRDIVRRFRLCNSDWDHFADKVVIQLNDTHPVMAIAELMRMLVDEEGLDWDRAWSITRRTFAYTCHTLLPEALETWPVELMRRLLPRHLEIIFLINHLFLQEVADRYPGDDAKLRELSIIAEGAEQRVRMAHLAVVGSSAVNGVAELHSRLLAATTLHGFANLWPGRFHNVTNGVSPRRFVRLANPRLAELITERLGDGGWLTDLDQLSRLEPAAADPEFRRRWREVKRLNREDLAEQTLATTGVVLDPDALCDVMIKRFHEYKRQLLRVLHVVTLYHRIRRGEVADVVPRSIVFGGKAAPGYYVAKRIMKLANRVAEVVNADPAVSPYLKMVFLPDYNVSRAQLIIPAADLSEQISLAGKEASGTSNMKLALNGALTIGTLDGANVEIRDRVGGENFFLFGLDTAEVAALRGRGYRPRDHYERDAELREVVDAVAGWDGELADDLMHRDEYLTLADFRAYVDCQDRVARAWRDPEDWTRMSILNTARSGFFSADRTVRDYCRDIWHVTPVYVPR</sequence>
<dbReference type="NCBIfam" id="TIGR02093">
    <property type="entry name" value="P_ylase"/>
    <property type="match status" value="1"/>
</dbReference>
<dbReference type="PROSITE" id="PS00102">
    <property type="entry name" value="PHOSPHORYLASE"/>
    <property type="match status" value="1"/>
</dbReference>
<evidence type="ECO:0000313" key="11">
    <source>
        <dbReference type="EMBL" id="MBB4762732.1"/>
    </source>
</evidence>
<dbReference type="EMBL" id="JACHNH010000001">
    <property type="protein sequence ID" value="MBB4762732.1"/>
    <property type="molecule type" value="Genomic_DNA"/>
</dbReference>
<accession>A0A7W7HXR7</accession>
<evidence type="ECO:0000256" key="10">
    <source>
        <dbReference type="RuleBase" id="RU000587"/>
    </source>
</evidence>
<keyword evidence="6 9" id="KW-0663">Pyridoxal phosphate</keyword>
<dbReference type="GO" id="GO:0008184">
    <property type="term" value="F:glycogen phosphorylase activity"/>
    <property type="evidence" value="ECO:0007669"/>
    <property type="project" value="InterPro"/>
</dbReference>
<dbReference type="Gene3D" id="3.40.50.2000">
    <property type="entry name" value="Glycogen Phosphorylase B"/>
    <property type="match status" value="2"/>
</dbReference>
<comment type="function">
    <text evidence="8">Phosphorylase is an important allosteric enzyme in carbohydrate metabolism. Enzymes from different sources differ in their regulatory mechanisms and in their natural substrates. However, all known phosphorylases share catalytic and structural properties.</text>
</comment>
<feature type="modified residue" description="N6-(pyridoxal phosphate)lysine" evidence="9">
    <location>
        <position position="663"/>
    </location>
</feature>
<evidence type="ECO:0000256" key="5">
    <source>
        <dbReference type="ARBA" id="ARBA00022679"/>
    </source>
</evidence>
<dbReference type="PANTHER" id="PTHR11468:SF3">
    <property type="entry name" value="GLYCOGEN PHOSPHORYLASE, LIVER FORM"/>
    <property type="match status" value="1"/>
</dbReference>
<keyword evidence="5 10" id="KW-0808">Transferase</keyword>
<dbReference type="Pfam" id="PF00343">
    <property type="entry name" value="Phosphorylase"/>
    <property type="match status" value="1"/>
</dbReference>
<dbReference type="SUPFAM" id="SSF53756">
    <property type="entry name" value="UDP-Glycosyltransferase/glycogen phosphorylase"/>
    <property type="match status" value="1"/>
</dbReference>
<comment type="caution">
    <text evidence="11">The sequence shown here is derived from an EMBL/GenBank/DDBJ whole genome shotgun (WGS) entry which is preliminary data.</text>
</comment>
<keyword evidence="7 10" id="KW-0119">Carbohydrate metabolism</keyword>
<dbReference type="GO" id="GO:0005980">
    <property type="term" value="P:glycogen catabolic process"/>
    <property type="evidence" value="ECO:0007669"/>
    <property type="project" value="TreeGrafter"/>
</dbReference>
<proteinExistence type="inferred from homology"/>
<evidence type="ECO:0000256" key="9">
    <source>
        <dbReference type="PIRSR" id="PIRSR000460-1"/>
    </source>
</evidence>
<dbReference type="InterPro" id="IPR000811">
    <property type="entry name" value="Glyco_trans_35"/>
</dbReference>
<protein>
    <recommendedName>
        <fullName evidence="10">Alpha-1,4 glucan phosphorylase</fullName>
        <ecNumber evidence="10">2.4.1.1</ecNumber>
    </recommendedName>
</protein>
<dbReference type="RefSeq" id="WP_184994036.1">
    <property type="nucleotide sequence ID" value="NZ_BOMK01000006.1"/>
</dbReference>
<dbReference type="InterPro" id="IPR035090">
    <property type="entry name" value="Pyridoxal_P_attach_site"/>
</dbReference>
<comment type="cofactor">
    <cofactor evidence="2 10">
        <name>pyridoxal 5'-phosphate</name>
        <dbReference type="ChEBI" id="CHEBI:597326"/>
    </cofactor>
</comment>
<evidence type="ECO:0000313" key="12">
    <source>
        <dbReference type="Proteomes" id="UP000578112"/>
    </source>
</evidence>
<evidence type="ECO:0000256" key="3">
    <source>
        <dbReference type="ARBA" id="ARBA00006047"/>
    </source>
</evidence>
<dbReference type="FunFam" id="3.40.50.2000:FF:000149">
    <property type="entry name" value="Glycogen phosphorylase, muscle form"/>
    <property type="match status" value="1"/>
</dbReference>
<dbReference type="GO" id="GO:0030170">
    <property type="term" value="F:pyridoxal phosphate binding"/>
    <property type="evidence" value="ECO:0007669"/>
    <property type="project" value="InterPro"/>
</dbReference>
<name>A0A7W7HXR7_9ACTN</name>
<dbReference type="GO" id="GO:0005737">
    <property type="term" value="C:cytoplasm"/>
    <property type="evidence" value="ECO:0007669"/>
    <property type="project" value="TreeGrafter"/>
</dbReference>
<evidence type="ECO:0000256" key="8">
    <source>
        <dbReference type="ARBA" id="ARBA00025174"/>
    </source>
</evidence>
<keyword evidence="12" id="KW-1185">Reference proteome</keyword>
<comment type="function">
    <text evidence="10">Allosteric enzyme that catalyzes the rate-limiting step in glycogen catabolism, the phosphorolytic cleavage of glycogen to produce glucose-1-phosphate, and plays a central role in maintaining cellular and organismal glucose homeostasis.</text>
</comment>
<dbReference type="PANTHER" id="PTHR11468">
    <property type="entry name" value="GLYCOGEN PHOSPHORYLASE"/>
    <property type="match status" value="1"/>
</dbReference>
<dbReference type="AlphaFoldDB" id="A0A7W7HXR7"/>